<keyword evidence="2" id="KW-0812">Transmembrane</keyword>
<dbReference type="EMBL" id="RXIC02000024">
    <property type="protein sequence ID" value="KAB1211352.1"/>
    <property type="molecule type" value="Genomic_DNA"/>
</dbReference>
<feature type="region of interest" description="Disordered" evidence="1">
    <location>
        <begin position="20"/>
        <end position="39"/>
    </location>
</feature>
<feature type="transmembrane region" description="Helical" evidence="2">
    <location>
        <begin position="137"/>
        <end position="164"/>
    </location>
</feature>
<gene>
    <name evidence="3" type="ORF">CJ030_MR6G021458</name>
</gene>
<organism evidence="3 4">
    <name type="scientific">Morella rubra</name>
    <name type="common">Chinese bayberry</name>
    <dbReference type="NCBI Taxonomy" id="262757"/>
    <lineage>
        <taxon>Eukaryota</taxon>
        <taxon>Viridiplantae</taxon>
        <taxon>Streptophyta</taxon>
        <taxon>Embryophyta</taxon>
        <taxon>Tracheophyta</taxon>
        <taxon>Spermatophyta</taxon>
        <taxon>Magnoliopsida</taxon>
        <taxon>eudicotyledons</taxon>
        <taxon>Gunneridae</taxon>
        <taxon>Pentapetalae</taxon>
        <taxon>rosids</taxon>
        <taxon>fabids</taxon>
        <taxon>Fagales</taxon>
        <taxon>Myricaceae</taxon>
        <taxon>Morella</taxon>
    </lineage>
</organism>
<dbReference type="AlphaFoldDB" id="A0A6A1VER0"/>
<evidence type="ECO:0000313" key="3">
    <source>
        <dbReference type="EMBL" id="KAB1211352.1"/>
    </source>
</evidence>
<name>A0A6A1VER0_9ROSI</name>
<dbReference type="OrthoDB" id="1925129at2759"/>
<accession>A0A6A1VER0</accession>
<evidence type="ECO:0000256" key="1">
    <source>
        <dbReference type="SAM" id="MobiDB-lite"/>
    </source>
</evidence>
<keyword evidence="2" id="KW-0472">Membrane</keyword>
<protein>
    <submittedName>
        <fullName evidence="3">Uncharacterized protein</fullName>
    </submittedName>
</protein>
<dbReference type="PANTHER" id="PTHR35508:SF1">
    <property type="entry name" value="VOLTAGE-DEPENDENT L-TYPE CALCIUM CHANNEL SUBUNIT"/>
    <property type="match status" value="1"/>
</dbReference>
<dbReference type="PANTHER" id="PTHR35508">
    <property type="entry name" value="VOLTAGE-DEPENDENT L-TYPE CALCIUM CHANNEL SUBUNIT"/>
    <property type="match status" value="1"/>
</dbReference>
<feature type="transmembrane region" description="Helical" evidence="2">
    <location>
        <begin position="170"/>
        <end position="201"/>
    </location>
</feature>
<evidence type="ECO:0000313" key="4">
    <source>
        <dbReference type="Proteomes" id="UP000516437"/>
    </source>
</evidence>
<sequence length="240" mass="25876">MAEADGTDMRNGVVVVTDGDETECQNSDDTGRGTHHRRKEEESLYGVLRGLTSAIFFPDEEHGRAPLLHRIKASVAENAPRLREASGNTGRHVFNWTRRGSPLRALLVISVGTITLLGLTGVLVFMLFFLAATTNAVVISLLVSLAAAGGFLALFFTCVTFIYIGALSVAAFVIASATISAIIAALIFTGWIGFFWTLWFAMKKSLELAKQSLTMTGSALSAYTSARHAGRHPEPVKRSD</sequence>
<evidence type="ECO:0000256" key="2">
    <source>
        <dbReference type="SAM" id="Phobius"/>
    </source>
</evidence>
<feature type="transmembrane region" description="Helical" evidence="2">
    <location>
        <begin position="105"/>
        <end position="130"/>
    </location>
</feature>
<keyword evidence="4" id="KW-1185">Reference proteome</keyword>
<reference evidence="3 4" key="1">
    <citation type="journal article" date="2019" name="Plant Biotechnol. J.">
        <title>The red bayberry genome and genetic basis of sex determination.</title>
        <authorList>
            <person name="Jia H.M."/>
            <person name="Jia H.J."/>
            <person name="Cai Q.L."/>
            <person name="Wang Y."/>
            <person name="Zhao H.B."/>
            <person name="Yang W.F."/>
            <person name="Wang G.Y."/>
            <person name="Li Y.H."/>
            <person name="Zhan D.L."/>
            <person name="Shen Y.T."/>
            <person name="Niu Q.F."/>
            <person name="Chang L."/>
            <person name="Qiu J."/>
            <person name="Zhao L."/>
            <person name="Xie H.B."/>
            <person name="Fu W.Y."/>
            <person name="Jin J."/>
            <person name="Li X.W."/>
            <person name="Jiao Y."/>
            <person name="Zhou C.C."/>
            <person name="Tu T."/>
            <person name="Chai C.Y."/>
            <person name="Gao J.L."/>
            <person name="Fan L.J."/>
            <person name="van de Weg E."/>
            <person name="Wang J.Y."/>
            <person name="Gao Z.S."/>
        </authorList>
    </citation>
    <scope>NUCLEOTIDE SEQUENCE [LARGE SCALE GENOMIC DNA]</scope>
    <source>
        <tissue evidence="3">Leaves</tissue>
    </source>
</reference>
<comment type="caution">
    <text evidence="3">The sequence shown here is derived from an EMBL/GenBank/DDBJ whole genome shotgun (WGS) entry which is preliminary data.</text>
</comment>
<keyword evidence="2" id="KW-1133">Transmembrane helix</keyword>
<dbReference type="Proteomes" id="UP000516437">
    <property type="component" value="Chromosome 6"/>
</dbReference>
<proteinExistence type="predicted"/>